<evidence type="ECO:0000259" key="2">
    <source>
        <dbReference type="PROSITE" id="PS51085"/>
    </source>
</evidence>
<dbReference type="PROSITE" id="PS00197">
    <property type="entry name" value="2FE2S_FER_1"/>
    <property type="match status" value="1"/>
</dbReference>
<dbReference type="GO" id="GO:0051537">
    <property type="term" value="F:2 iron, 2 sulfur cluster binding"/>
    <property type="evidence" value="ECO:0007669"/>
    <property type="project" value="InterPro"/>
</dbReference>
<dbReference type="PRINTS" id="PR00371">
    <property type="entry name" value="FPNCR"/>
</dbReference>
<dbReference type="RefSeq" id="WP_183267158.1">
    <property type="nucleotide sequence ID" value="NZ_JACHFJ010000012.1"/>
</dbReference>
<evidence type="ECO:0000256" key="1">
    <source>
        <dbReference type="ARBA" id="ARBA00034078"/>
    </source>
</evidence>
<dbReference type="PANTHER" id="PTHR47354:SF5">
    <property type="entry name" value="PROTEIN RFBI"/>
    <property type="match status" value="1"/>
</dbReference>
<evidence type="ECO:0000313" key="4">
    <source>
        <dbReference type="EMBL" id="MBB5374145.1"/>
    </source>
</evidence>
<dbReference type="Pfam" id="PF00970">
    <property type="entry name" value="FAD_binding_6"/>
    <property type="match status" value="1"/>
</dbReference>
<feature type="domain" description="2Fe-2S ferredoxin-type" evidence="2">
    <location>
        <begin position="1"/>
        <end position="91"/>
    </location>
</feature>
<gene>
    <name evidence="4" type="ORF">HNP71_002415</name>
</gene>
<dbReference type="AlphaFoldDB" id="A0A840VLY6"/>
<dbReference type="Proteomes" id="UP000553706">
    <property type="component" value="Unassembled WGS sequence"/>
</dbReference>
<dbReference type="InterPro" id="IPR001041">
    <property type="entry name" value="2Fe-2S_ferredoxin-type"/>
</dbReference>
<dbReference type="PROSITE" id="PS51085">
    <property type="entry name" value="2FE2S_FER_2"/>
    <property type="match status" value="1"/>
</dbReference>
<dbReference type="InterPro" id="IPR017927">
    <property type="entry name" value="FAD-bd_FR_type"/>
</dbReference>
<dbReference type="InterPro" id="IPR001433">
    <property type="entry name" value="OxRdtase_FAD/NAD-bd"/>
</dbReference>
<dbReference type="PROSITE" id="PS51384">
    <property type="entry name" value="FAD_FR"/>
    <property type="match status" value="1"/>
</dbReference>
<dbReference type="Pfam" id="PF00175">
    <property type="entry name" value="NAD_binding_1"/>
    <property type="match status" value="1"/>
</dbReference>
<dbReference type="InterPro" id="IPR006058">
    <property type="entry name" value="2Fe2S_fd_BS"/>
</dbReference>
<dbReference type="GO" id="GO:0016491">
    <property type="term" value="F:oxidoreductase activity"/>
    <property type="evidence" value="ECO:0007669"/>
    <property type="project" value="InterPro"/>
</dbReference>
<dbReference type="InterPro" id="IPR050415">
    <property type="entry name" value="MRET"/>
</dbReference>
<keyword evidence="5" id="KW-1185">Reference proteome</keyword>
<dbReference type="SUPFAM" id="SSF52343">
    <property type="entry name" value="Ferredoxin reductase-like, C-terminal NADP-linked domain"/>
    <property type="match status" value="1"/>
</dbReference>
<accession>A0A840VLY6</accession>
<dbReference type="InterPro" id="IPR039261">
    <property type="entry name" value="FNR_nucleotide-bd"/>
</dbReference>
<feature type="domain" description="FAD-binding FR-type" evidence="3">
    <location>
        <begin position="96"/>
        <end position="204"/>
    </location>
</feature>
<sequence>MTVTLVTRDEARLAFSCAEGQNVLAAAEAAGLYPPAMCHEGSCGLCQAHVLEGGYEMGPHTASALPAGPGGVLLCRCLPQGDLTVQLPCTDAQVGRHQIPVREAVIEAMGPAGAGAVALTLRLKPDAAAGVGADFVPGQYMELAIPGTDIRRAYSLANLPNWDGRLDFIIRLLPGGAFSTWLGERAAVGDALTVRGPLGHFVLDESSPRPRCLVGGGCGMAPILSMLRHMAEFQDSTPVHLIYGANREDELLTVELDELRATLPQLGVTLSVWHPAPGWAGFTGTAAQALEVHLAEAAESPDIYVCGPPKMLDAVIAVARERAVPEAQIYAERVQS</sequence>
<name>A0A840VLY6_9PROT</name>
<dbReference type="SUPFAM" id="SSF54292">
    <property type="entry name" value="2Fe-2S ferredoxin-like"/>
    <property type="match status" value="1"/>
</dbReference>
<evidence type="ECO:0000313" key="5">
    <source>
        <dbReference type="Proteomes" id="UP000553706"/>
    </source>
</evidence>
<organism evidence="4 5">
    <name type="scientific">Acidocella aromatica</name>
    <dbReference type="NCBI Taxonomy" id="1303579"/>
    <lineage>
        <taxon>Bacteria</taxon>
        <taxon>Pseudomonadati</taxon>
        <taxon>Pseudomonadota</taxon>
        <taxon>Alphaproteobacteria</taxon>
        <taxon>Acetobacterales</taxon>
        <taxon>Acidocellaceae</taxon>
        <taxon>Acidocella</taxon>
    </lineage>
</organism>
<evidence type="ECO:0000259" key="3">
    <source>
        <dbReference type="PROSITE" id="PS51384"/>
    </source>
</evidence>
<proteinExistence type="predicted"/>
<dbReference type="PRINTS" id="PR00410">
    <property type="entry name" value="PHEHYDRXLASE"/>
</dbReference>
<protein>
    <submittedName>
        <fullName evidence="4">NAD(P)H-flavin reductase/ferredoxin</fullName>
    </submittedName>
</protein>
<comment type="cofactor">
    <cofactor evidence="1">
        <name>[2Fe-2S] cluster</name>
        <dbReference type="ChEBI" id="CHEBI:190135"/>
    </cofactor>
</comment>
<reference evidence="4 5" key="1">
    <citation type="submission" date="2020-08" db="EMBL/GenBank/DDBJ databases">
        <title>Genomic Encyclopedia of Type Strains, Phase IV (KMG-IV): sequencing the most valuable type-strain genomes for metagenomic binning, comparative biology and taxonomic classification.</title>
        <authorList>
            <person name="Goeker M."/>
        </authorList>
    </citation>
    <scope>NUCLEOTIDE SEQUENCE [LARGE SCALE GENOMIC DNA]</scope>
    <source>
        <strain evidence="4 5">DSM 27026</strain>
    </source>
</reference>
<dbReference type="Gene3D" id="3.40.50.80">
    <property type="entry name" value="Nucleotide-binding domain of ferredoxin-NADP reductase (FNR) module"/>
    <property type="match status" value="1"/>
</dbReference>
<dbReference type="InterPro" id="IPR036010">
    <property type="entry name" value="2Fe-2S_ferredoxin-like_sf"/>
</dbReference>
<dbReference type="Gene3D" id="2.40.30.10">
    <property type="entry name" value="Translation factors"/>
    <property type="match status" value="1"/>
</dbReference>
<dbReference type="SUPFAM" id="SSF63380">
    <property type="entry name" value="Riboflavin synthase domain-like"/>
    <property type="match status" value="1"/>
</dbReference>
<dbReference type="CDD" id="cd00207">
    <property type="entry name" value="fer2"/>
    <property type="match status" value="1"/>
</dbReference>
<dbReference type="InterPro" id="IPR017938">
    <property type="entry name" value="Riboflavin_synthase-like_b-brl"/>
</dbReference>
<comment type="caution">
    <text evidence="4">The sequence shown here is derived from an EMBL/GenBank/DDBJ whole genome shotgun (WGS) entry which is preliminary data.</text>
</comment>
<dbReference type="Gene3D" id="3.10.20.30">
    <property type="match status" value="1"/>
</dbReference>
<dbReference type="InterPro" id="IPR008333">
    <property type="entry name" value="Cbr1-like_FAD-bd_dom"/>
</dbReference>
<dbReference type="InterPro" id="IPR001709">
    <property type="entry name" value="Flavoprot_Pyr_Nucl_cyt_Rdtase"/>
</dbReference>
<dbReference type="InterPro" id="IPR012675">
    <property type="entry name" value="Beta-grasp_dom_sf"/>
</dbReference>
<dbReference type="Pfam" id="PF00111">
    <property type="entry name" value="Fer2"/>
    <property type="match status" value="1"/>
</dbReference>
<dbReference type="PANTHER" id="PTHR47354">
    <property type="entry name" value="NADH OXIDOREDUCTASE HCR"/>
    <property type="match status" value="1"/>
</dbReference>
<dbReference type="EMBL" id="JACHFJ010000012">
    <property type="protein sequence ID" value="MBB5374145.1"/>
    <property type="molecule type" value="Genomic_DNA"/>
</dbReference>